<organism evidence="10 11">
    <name type="scientific">Candidatus Pantoea edessiphila</name>
    <dbReference type="NCBI Taxonomy" id="2044610"/>
    <lineage>
        <taxon>Bacteria</taxon>
        <taxon>Pseudomonadati</taxon>
        <taxon>Pseudomonadota</taxon>
        <taxon>Gammaproteobacteria</taxon>
        <taxon>Enterobacterales</taxon>
        <taxon>Erwiniaceae</taxon>
        <taxon>Pantoea</taxon>
    </lineage>
</organism>
<keyword evidence="3 7" id="KW-1133">Transmembrane helix</keyword>
<comment type="catalytic activity">
    <reaction evidence="7">
        <text>a quinone + NADH + 5 H(+)(in) = a quinol + NAD(+) + 4 H(+)(out)</text>
        <dbReference type="Rhea" id="RHEA:57888"/>
        <dbReference type="ChEBI" id="CHEBI:15378"/>
        <dbReference type="ChEBI" id="CHEBI:24646"/>
        <dbReference type="ChEBI" id="CHEBI:57540"/>
        <dbReference type="ChEBI" id="CHEBI:57945"/>
        <dbReference type="ChEBI" id="CHEBI:132124"/>
    </reaction>
</comment>
<dbReference type="Proteomes" id="UP000295937">
    <property type="component" value="Unassembled WGS sequence"/>
</dbReference>
<dbReference type="GO" id="GO:0042773">
    <property type="term" value="P:ATP synthesis coupled electron transport"/>
    <property type="evidence" value="ECO:0007669"/>
    <property type="project" value="InterPro"/>
</dbReference>
<feature type="transmembrane region" description="Helical" evidence="7">
    <location>
        <begin position="202"/>
        <end position="226"/>
    </location>
</feature>
<feature type="transmembrane region" description="Helical" evidence="7">
    <location>
        <begin position="406"/>
        <end position="426"/>
    </location>
</feature>
<feature type="transmembrane region" description="Helical" evidence="7">
    <location>
        <begin position="105"/>
        <end position="122"/>
    </location>
</feature>
<keyword evidence="7" id="KW-0520">NAD</keyword>
<feature type="transmembrane region" description="Helical" evidence="7">
    <location>
        <begin position="12"/>
        <end position="29"/>
    </location>
</feature>
<gene>
    <name evidence="7" type="primary">nuoN</name>
    <name evidence="10" type="ORF">CRV09_01055</name>
</gene>
<comment type="subcellular location">
    <subcellularLocation>
        <location evidence="7">Cell membrane</location>
        <topology evidence="7">Multi-pass membrane protein</topology>
    </subcellularLocation>
    <subcellularLocation>
        <location evidence="1">Endomembrane system</location>
        <topology evidence="1">Multi-pass membrane protein</topology>
    </subcellularLocation>
    <subcellularLocation>
        <location evidence="8">Membrane</location>
        <topology evidence="8">Multi-pass membrane protein</topology>
    </subcellularLocation>
</comment>
<evidence type="ECO:0000256" key="4">
    <source>
        <dbReference type="ARBA" id="ARBA00023136"/>
    </source>
</evidence>
<evidence type="ECO:0000259" key="9">
    <source>
        <dbReference type="Pfam" id="PF00361"/>
    </source>
</evidence>
<evidence type="ECO:0000256" key="7">
    <source>
        <dbReference type="HAMAP-Rule" id="MF_00445"/>
    </source>
</evidence>
<dbReference type="EMBL" id="PDKR01000001">
    <property type="protein sequence ID" value="PPI88879.1"/>
    <property type="molecule type" value="Genomic_DNA"/>
</dbReference>
<dbReference type="GO" id="GO:0050136">
    <property type="term" value="F:NADH dehydrogenase (quinone) (non-electrogenic) activity"/>
    <property type="evidence" value="ECO:0007669"/>
    <property type="project" value="UniProtKB-UniRule"/>
</dbReference>
<keyword evidence="7" id="KW-1003">Cell membrane</keyword>
<comment type="subunit">
    <text evidence="7">NDH-1 is composed of 13 different subunits. Subunits NuoA, H, J, K, L, M, N constitute the membrane sector of the complex.</text>
</comment>
<feature type="transmembrane region" description="Helical" evidence="7">
    <location>
        <begin position="371"/>
        <end position="394"/>
    </location>
</feature>
<evidence type="ECO:0000256" key="3">
    <source>
        <dbReference type="ARBA" id="ARBA00022989"/>
    </source>
</evidence>
<dbReference type="PANTHER" id="PTHR22773">
    <property type="entry name" value="NADH DEHYDROGENASE"/>
    <property type="match status" value="1"/>
</dbReference>
<accession>A0A2P5T2S3</accession>
<feature type="transmembrane region" description="Helical" evidence="7">
    <location>
        <begin position="238"/>
        <end position="259"/>
    </location>
</feature>
<feature type="transmembrane region" description="Helical" evidence="7">
    <location>
        <begin position="160"/>
        <end position="181"/>
    </location>
</feature>
<feature type="transmembrane region" description="Helical" evidence="7">
    <location>
        <begin position="271"/>
        <end position="291"/>
    </location>
</feature>
<reference evidence="10 11" key="1">
    <citation type="journal article" date="2018" name="Genome Biol. Evol.">
        <title>Cladogenesis and Genomic Streamlining in Extracellular Endosymbionts of Tropical Stink Bugs.</title>
        <authorList>
            <person name="Otero-Bravo A."/>
            <person name="Goffredi S."/>
            <person name="Sabree Z.L."/>
        </authorList>
    </citation>
    <scope>NUCLEOTIDE SEQUENCE [LARGE SCALE GENOMIC DNA]</scope>
    <source>
        <strain evidence="10 11">SoEO</strain>
    </source>
</reference>
<protein>
    <recommendedName>
        <fullName evidence="7">NADH-quinone oxidoreductase subunit N</fullName>
        <ecNumber evidence="7">7.1.1.-</ecNumber>
    </recommendedName>
    <alternativeName>
        <fullName evidence="7">NADH dehydrogenase I subunit N</fullName>
    </alternativeName>
    <alternativeName>
        <fullName evidence="7">NDH-1 subunit N</fullName>
    </alternativeName>
</protein>
<dbReference type="GO" id="GO:0048038">
    <property type="term" value="F:quinone binding"/>
    <property type="evidence" value="ECO:0007669"/>
    <property type="project" value="UniProtKB-KW"/>
</dbReference>
<feature type="transmembrane region" description="Helical" evidence="7">
    <location>
        <begin position="328"/>
        <end position="351"/>
    </location>
</feature>
<comment type="function">
    <text evidence="7">NDH-1 shuttles electrons from NADH, via FMN and iron-sulfur (Fe-S) centers, to quinones in the respiratory chain. The immediate electron acceptor for the enzyme in this species is believed to be ubiquinone. Couples the redox reaction to proton translocation (for every two electrons transferred, four hydrogen ions are translocated across the cytoplasmic membrane), and thus conserves the redox energy in a proton gradient.</text>
</comment>
<feature type="transmembrane region" description="Helical" evidence="7">
    <location>
        <begin position="74"/>
        <end position="93"/>
    </location>
</feature>
<feature type="transmembrane region" description="Helical" evidence="7">
    <location>
        <begin position="127"/>
        <end position="148"/>
    </location>
</feature>
<keyword evidence="2 7" id="KW-0812">Transmembrane</keyword>
<dbReference type="GO" id="GO:0012505">
    <property type="term" value="C:endomembrane system"/>
    <property type="evidence" value="ECO:0007669"/>
    <property type="project" value="UniProtKB-SubCell"/>
</dbReference>
<dbReference type="InterPro" id="IPR001750">
    <property type="entry name" value="ND/Mrp_TM"/>
</dbReference>
<keyword evidence="7" id="KW-0813">Transport</keyword>
<evidence type="ECO:0000256" key="1">
    <source>
        <dbReference type="ARBA" id="ARBA00004127"/>
    </source>
</evidence>
<dbReference type="GO" id="GO:0005886">
    <property type="term" value="C:plasma membrane"/>
    <property type="evidence" value="ECO:0007669"/>
    <property type="project" value="UniProtKB-SubCell"/>
</dbReference>
<comment type="function">
    <text evidence="5">NDH-1 shuttles electrons from NADH, via FMN and iron-sulfur (Fe-S) centers, to quinones in the respiratory chain. Couples the redox reaction to proton translocation (for every two electrons transferred, four hydrogen ions are translocated across the cytoplasmic membrane), and thus conserves the redox energy in a proton gradient.</text>
</comment>
<dbReference type="InterPro" id="IPR010096">
    <property type="entry name" value="NADH-Q_OxRdtase_suN/2"/>
</dbReference>
<dbReference type="Pfam" id="PF00361">
    <property type="entry name" value="Proton_antipo_M"/>
    <property type="match status" value="1"/>
</dbReference>
<sequence>MITIPKQFIASLPLIIIGFTVVILLISITCYRNNFFNASLALIGLALSLLSLYFVKQINEIDIMSLLSIDNYSIFYMSLIIISSLSTCIFSYIWLNNFIGYKEEFYILLLISTLGGLILSSANNFAVLLLGIELLSLPLFGLIGYDFYKKLSLEACIKYTILSIIASSFLLFGIALIYSKCGGLNFFIPSKKIPLNFIEEPLFLVGLIMIVVSTGFKLSLVPFHLWTPDVYQGAPTPISSFLSTVSKVSIFSAITRLFIYIPIINIVAIKNILIIMAFMSIIFGNLMAVFQKNIKRLLGYSSISHIGYLLISLVAIKEQKLSLETSGIYIISYIVSNLAIFGVIILISNIYKEIDFESVYSYRGLFRYNPFLTIVMTVMLLSLAGIPITLGFIGKMYVIILSIKSHLWWLIGAIIISSGIGIYYYLRIILSFYINTSTIINNNSIISNNNCTLTNNLILGKIILLISTTLILIMGIYPQPLINLIQLIHPMMYA</sequence>
<comment type="caution">
    <text evidence="10">The sequence shown here is derived from an EMBL/GenBank/DDBJ whole genome shotgun (WGS) entry which is preliminary data.</text>
</comment>
<dbReference type="GO" id="GO:0008137">
    <property type="term" value="F:NADH dehydrogenase (ubiquinone) activity"/>
    <property type="evidence" value="ECO:0007669"/>
    <property type="project" value="InterPro"/>
</dbReference>
<proteinExistence type="inferred from homology"/>
<evidence type="ECO:0000256" key="2">
    <source>
        <dbReference type="ARBA" id="ARBA00022692"/>
    </source>
</evidence>
<feature type="transmembrane region" description="Helical" evidence="7">
    <location>
        <begin position="35"/>
        <end position="54"/>
    </location>
</feature>
<evidence type="ECO:0000313" key="11">
    <source>
        <dbReference type="Proteomes" id="UP000295937"/>
    </source>
</evidence>
<name>A0A2P5T2S3_9GAMM</name>
<evidence type="ECO:0000256" key="5">
    <source>
        <dbReference type="ARBA" id="ARBA00025189"/>
    </source>
</evidence>
<feature type="domain" description="NADH:quinone oxidoreductase/Mrp antiporter transmembrane" evidence="9">
    <location>
        <begin position="122"/>
        <end position="420"/>
    </location>
</feature>
<evidence type="ECO:0000313" key="10">
    <source>
        <dbReference type="EMBL" id="PPI88879.1"/>
    </source>
</evidence>
<dbReference type="NCBIfam" id="NF004439">
    <property type="entry name" value="PRK05777.1-1"/>
    <property type="match status" value="1"/>
</dbReference>
<dbReference type="OrthoDB" id="9768329at2"/>
<dbReference type="EC" id="7.1.1.-" evidence="7"/>
<evidence type="ECO:0000256" key="8">
    <source>
        <dbReference type="RuleBase" id="RU000320"/>
    </source>
</evidence>
<dbReference type="AlphaFoldDB" id="A0A2P5T2S3"/>
<comment type="similarity">
    <text evidence="7">Belongs to the complex I subunit 2 family.</text>
</comment>
<dbReference type="RefSeq" id="WP_136132305.1">
    <property type="nucleotide sequence ID" value="NZ_PDKR01000001.1"/>
</dbReference>
<keyword evidence="7" id="KW-1278">Translocase</keyword>
<evidence type="ECO:0000256" key="6">
    <source>
        <dbReference type="ARBA" id="ARBA00025811"/>
    </source>
</evidence>
<keyword evidence="4 7" id="KW-0472">Membrane</keyword>
<feature type="transmembrane region" description="Helical" evidence="7">
    <location>
        <begin position="297"/>
        <end position="316"/>
    </location>
</feature>
<dbReference type="HAMAP" id="MF_00445">
    <property type="entry name" value="NDH1_NuoN_1"/>
    <property type="match status" value="1"/>
</dbReference>
<feature type="transmembrane region" description="Helical" evidence="7">
    <location>
        <begin position="458"/>
        <end position="477"/>
    </location>
</feature>
<dbReference type="NCBIfam" id="TIGR01770">
    <property type="entry name" value="NDH_I_N"/>
    <property type="match status" value="1"/>
</dbReference>
<keyword evidence="7" id="KW-0874">Quinone</keyword>
<comment type="subunit">
    <text evidence="6">Composed of 13 different subunits. Subunits NuoA, H, J, K, L, M, N constitute the membrane sector of the complex.</text>
</comment>
<keyword evidence="7" id="KW-0830">Ubiquinone</keyword>